<evidence type="ECO:0000313" key="5">
    <source>
        <dbReference type="Proteomes" id="UP000437017"/>
    </source>
</evidence>
<sequence length="1870" mass="200939">ELWSPRTMDTINRNQVGPGCKTPAMVQKGPLDLIETGKGLKVQTDKPHLVSLGSGRLSTAITLLPLEEGRTVIGSAARDISLQGPGLAPEHCYIENLRGTLTLYPCGNACTIDGLLVRQPTRLTQGCMLCLGQSTFLRFNHPAEAKWMKSMIPAGGRAPGPPYSPGPESESLVNGNHTPQPATQGPSACGSHSSLVSSIEKDLQEIMDSLVLEEPGAAGKKPAATSPLSPMANGGRYLLSPPTSPGAMSVGSSYENTSPAFSPLSSPASSGSCASHSPSGQEPAPSMPPLVPARSSSYHLALQPSQSRPSGARPSESPRLGRKGGHERPPSPGLRGLRTDSPAATVLAVACRATESPRPAGQLPLVAIGLSEYPASGARGQPTSDRPPSPFRELPGAERVLTTSPSRQLVGRTFSDGSTTRTLQPPESPRLGRRGLDTHGASPEDFSSPRAQRKLSSGDLRVPVTRERKNSITEISDNEDDLLEYHRRQRQERLREQEMERLERQRLETILNLCAEYSRADGGPEAGELPSIGEAAARSDEENLKEECSSTESTQQEHEDAPSAKLQGEVLALEEERAQVLGRVEQLKVRVKELEQQLQESAREAEMERALLQGEREAERALLQKEQNALDQLQEKLLTLETGIQKERDKEAEALETETKLFEDLEFQQLERESRVEEERELAGQGLLRSKAELLRSIAKRKEHLVVLDSQAGQIRSQAVQESERLARDKNASLQLLQKVAPVRGQGFPEDHVDSQRGNVPQAQGVSWEALEKHMAELLISESSEVGLGMAALGPFPGSSQAGASSGPLTPPASTQLCPKAQEVITANCLLCCTHCLSACLLSFCAQLLPMAQLKGAWQTLAFPGSTSLLCSVCPTLTLPLPVGRAISWVPVPLTSCIPSCVWPSPKYVTLEQLKAMWGTLPVPAVPAPGLPPWAPASQDLVPTTCLLPALPSSSSFASIPPSAQVYRSKTDGEATSPLSRTRSGPLPSSSGSSSSSSQLSVATLGRSPSPKSTLLAQNGTSSLPRNLAATLQDIETKRQLALQQKVESLPAEPLPTDDPAGPHWPQADSQAELGRGVGLASPLQLSSLLPQLCSASSPLPPFLPLALLPLHRRGVCIHVGAHGAPSTSSLTLPQQQGGCLCPAHLFRPWLRGGGDLGGKRALVGTEPGLWGQEREMELRRQALEEERRRREQVERRLQGESARRHQLVEKEVKMREKQFSQGPHLCLVSLHCTSFPVPDALLLLAFGLFGTLFSSPLRWGSGMAAGATSFGEARPLTRYLPIRKEDFDLKTHIESSGHGVDTCLHVVLSSKVQARRAPGHGVGVVVCRGYLVKMGGKIKSWKKRWFVFDRLKRTLSYYVGEFPQDCPRARTPGLCHPGQRVFWKLPSGAQGLGLGLVLPSLKMYREAAASSEGTGRDTCEPRQQDLICFRKLPLGIRARELRGRGQGRGTLGGCSSDLGSMPRPEMTLGVGEGASHRSLSLVILWPFLCDLGSVPRTSVEVPAWCLPRDGMARALCFPLPAPCPCHPSDKHETKLKGVIYFQAIEEVYYDHLRSAAKVRGRGTALGKEWAQQGSVSKGLQPALFRGSDSSLVLFVNFLFLSPSPLPRRGFSASLWPDGGSQVGCREQEAPVGVNDGRMSPSVGVGSAEGMATRGVGGPQRLDLVKRIGKQETFEAGTICLHAGQPPSCQASDAHSIPDLCPSGVLGPSIPLVAFSICSSFAEKRLWSSLEQTFETESFPFVPAGSKDCPAERRGPSQLGAHLVVGIGLWAYLGLSLELQGVLESERGRADGEADARCSWPSWSPNPALTFCVKTHDRLYYMVAPPAQDPCPTACCSTRPGDSHALGLRPHTSAPRGPGGRSMTGVLYKK</sequence>
<dbReference type="InterPro" id="IPR008984">
    <property type="entry name" value="SMAD_FHA_dom_sf"/>
</dbReference>
<keyword evidence="5" id="KW-1185">Reference proteome</keyword>
<reference evidence="4 5" key="1">
    <citation type="journal article" date="2019" name="PLoS ONE">
        <title>Genomic analyses reveal an absence of contemporary introgressive admixture between fin whales and blue whales, despite known hybrids.</title>
        <authorList>
            <person name="Westbury M.V."/>
            <person name="Petersen B."/>
            <person name="Lorenzen E.D."/>
        </authorList>
    </citation>
    <scope>NUCLEOTIDE SEQUENCE [LARGE SCALE GENOMIC DNA]</scope>
    <source>
        <strain evidence="4">FinWhale-01</strain>
    </source>
</reference>
<feature type="compositionally biased region" description="Polar residues" evidence="2">
    <location>
        <begin position="171"/>
        <end position="194"/>
    </location>
</feature>
<dbReference type="InterPro" id="IPR011993">
    <property type="entry name" value="PH-like_dom_sf"/>
</dbReference>
<feature type="compositionally biased region" description="Basic and acidic residues" evidence="2">
    <location>
        <begin position="537"/>
        <end position="548"/>
    </location>
</feature>
<feature type="compositionally biased region" description="Polar residues" evidence="2">
    <location>
        <begin position="1010"/>
        <end position="1022"/>
    </location>
</feature>
<dbReference type="SUPFAM" id="SSF49879">
    <property type="entry name" value="SMAD/FHA domain"/>
    <property type="match status" value="1"/>
</dbReference>
<dbReference type="GO" id="GO:0070507">
    <property type="term" value="P:regulation of microtubule cytoskeleton organization"/>
    <property type="evidence" value="ECO:0007669"/>
    <property type="project" value="TreeGrafter"/>
</dbReference>
<dbReference type="FunFam" id="2.60.200.20:FF:000004">
    <property type="entry name" value="pleckstrin homology-like domain family B member 1 isoform X1"/>
    <property type="match status" value="1"/>
</dbReference>
<dbReference type="InterPro" id="IPR052212">
    <property type="entry name" value="PH-like_domain"/>
</dbReference>
<dbReference type="OrthoDB" id="6020705at2759"/>
<dbReference type="SUPFAM" id="SSF50729">
    <property type="entry name" value="PH domain-like"/>
    <property type="match status" value="1"/>
</dbReference>
<dbReference type="PANTHER" id="PTHR12156">
    <property type="entry name" value="PLECKSTRIN HOMOLOGY-LIKE DOMAIN, FAMILY B, MEMBER 3"/>
    <property type="match status" value="1"/>
</dbReference>
<dbReference type="EMBL" id="SGJD01000231">
    <property type="protein sequence ID" value="KAB0406114.1"/>
    <property type="molecule type" value="Genomic_DNA"/>
</dbReference>
<name>A0A6A1QFT7_BALPH</name>
<dbReference type="PANTHER" id="PTHR12156:SF23">
    <property type="entry name" value="PLECKSTRIN HOMOLOGY-LIKE DOMAIN FAMILY B MEMBER 1"/>
    <property type="match status" value="1"/>
</dbReference>
<dbReference type="Proteomes" id="UP000437017">
    <property type="component" value="Unassembled WGS sequence"/>
</dbReference>
<evidence type="ECO:0000256" key="2">
    <source>
        <dbReference type="SAM" id="MobiDB-lite"/>
    </source>
</evidence>
<dbReference type="Pfam" id="PF00498">
    <property type="entry name" value="FHA"/>
    <property type="match status" value="1"/>
</dbReference>
<feature type="region of interest" description="Disordered" evidence="2">
    <location>
        <begin position="1846"/>
        <end position="1870"/>
    </location>
</feature>
<feature type="compositionally biased region" description="Polar residues" evidence="2">
    <location>
        <begin position="415"/>
        <end position="425"/>
    </location>
</feature>
<feature type="region of interest" description="Disordered" evidence="2">
    <location>
        <begin position="152"/>
        <end position="194"/>
    </location>
</feature>
<feature type="region of interest" description="Disordered" evidence="2">
    <location>
        <begin position="962"/>
        <end position="1022"/>
    </location>
</feature>
<feature type="domain" description="PH" evidence="3">
    <location>
        <begin position="1325"/>
        <end position="1359"/>
    </location>
</feature>
<proteinExistence type="predicted"/>
<feature type="region of interest" description="Disordered" evidence="2">
    <location>
        <begin position="217"/>
        <end position="341"/>
    </location>
</feature>
<feature type="non-terminal residue" evidence="4">
    <location>
        <position position="1"/>
    </location>
</feature>
<feature type="region of interest" description="Disordered" evidence="2">
    <location>
        <begin position="374"/>
        <end position="475"/>
    </location>
</feature>
<feature type="region of interest" description="Disordered" evidence="2">
    <location>
        <begin position="1051"/>
        <end position="1070"/>
    </location>
</feature>
<dbReference type="Gene3D" id="2.30.29.30">
    <property type="entry name" value="Pleckstrin-homology domain (PH domain)/Phosphotyrosine-binding domain (PTB)"/>
    <property type="match status" value="1"/>
</dbReference>
<dbReference type="InterPro" id="IPR001849">
    <property type="entry name" value="PH_domain"/>
</dbReference>
<feature type="region of interest" description="Disordered" evidence="2">
    <location>
        <begin position="537"/>
        <end position="564"/>
    </location>
</feature>
<evidence type="ECO:0000256" key="1">
    <source>
        <dbReference type="SAM" id="Coils"/>
    </source>
</evidence>
<evidence type="ECO:0000313" key="4">
    <source>
        <dbReference type="EMBL" id="KAB0406114.1"/>
    </source>
</evidence>
<feature type="compositionally biased region" description="Low complexity" evidence="2">
    <location>
        <begin position="977"/>
        <end position="1001"/>
    </location>
</feature>
<feature type="coiled-coil region" evidence="1">
    <location>
        <begin position="1174"/>
        <end position="1211"/>
    </location>
</feature>
<comment type="caution">
    <text evidence="4">The sequence shown here is derived from an EMBL/GenBank/DDBJ whole genome shotgun (WGS) entry which is preliminary data.</text>
</comment>
<protein>
    <recommendedName>
        <fullName evidence="3">PH domain-containing protein</fullName>
    </recommendedName>
</protein>
<dbReference type="InterPro" id="IPR000253">
    <property type="entry name" value="FHA_dom"/>
</dbReference>
<dbReference type="Gene3D" id="2.60.200.20">
    <property type="match status" value="1"/>
</dbReference>
<dbReference type="CDD" id="cd22713">
    <property type="entry name" value="FHA_PHLB1"/>
    <property type="match status" value="1"/>
</dbReference>
<feature type="compositionally biased region" description="Polar residues" evidence="2">
    <location>
        <begin position="294"/>
        <end position="309"/>
    </location>
</feature>
<dbReference type="GO" id="GO:0045180">
    <property type="term" value="C:basal cortex"/>
    <property type="evidence" value="ECO:0007669"/>
    <property type="project" value="TreeGrafter"/>
</dbReference>
<organism evidence="4 5">
    <name type="scientific">Balaenoptera physalus</name>
    <name type="common">Fin whale</name>
    <name type="synonym">Balaena physalus</name>
    <dbReference type="NCBI Taxonomy" id="9770"/>
    <lineage>
        <taxon>Eukaryota</taxon>
        <taxon>Metazoa</taxon>
        <taxon>Chordata</taxon>
        <taxon>Craniata</taxon>
        <taxon>Vertebrata</taxon>
        <taxon>Euteleostomi</taxon>
        <taxon>Mammalia</taxon>
        <taxon>Eutheria</taxon>
        <taxon>Laurasiatheria</taxon>
        <taxon>Artiodactyla</taxon>
        <taxon>Whippomorpha</taxon>
        <taxon>Cetacea</taxon>
        <taxon>Mysticeti</taxon>
        <taxon>Balaenopteridae</taxon>
        <taxon>Balaenoptera</taxon>
    </lineage>
</organism>
<dbReference type="PROSITE" id="PS50003">
    <property type="entry name" value="PH_DOMAIN"/>
    <property type="match status" value="1"/>
</dbReference>
<gene>
    <name evidence="4" type="ORF">E2I00_019235</name>
</gene>
<evidence type="ECO:0000259" key="3">
    <source>
        <dbReference type="PROSITE" id="PS50003"/>
    </source>
</evidence>
<feature type="compositionally biased region" description="Low complexity" evidence="2">
    <location>
        <begin position="258"/>
        <end position="279"/>
    </location>
</feature>
<keyword evidence="1" id="KW-0175">Coiled coil</keyword>
<accession>A0A6A1QFT7</accession>